<proteinExistence type="inferred from homology"/>
<accession>A0A139IU25</accession>
<keyword evidence="4" id="KW-0687">Ribonucleoprotein</keyword>
<dbReference type="GO" id="GO:0006412">
    <property type="term" value="P:translation"/>
    <property type="evidence" value="ECO:0007669"/>
    <property type="project" value="InterPro"/>
</dbReference>
<dbReference type="GO" id="GO:1990904">
    <property type="term" value="C:ribonucleoprotein complex"/>
    <property type="evidence" value="ECO:0007669"/>
    <property type="project" value="UniProtKB-KW"/>
</dbReference>
<dbReference type="OrthoDB" id="1734943at2759"/>
<dbReference type="STRING" id="113226.A0A139IU25"/>
<dbReference type="EMBL" id="LFZO01000010">
    <property type="protein sequence ID" value="KXT18150.1"/>
    <property type="molecule type" value="Genomic_DNA"/>
</dbReference>
<evidence type="ECO:0000313" key="9">
    <source>
        <dbReference type="Proteomes" id="UP000073492"/>
    </source>
</evidence>
<evidence type="ECO:0000259" key="7">
    <source>
        <dbReference type="Pfam" id="PF00673"/>
    </source>
</evidence>
<gene>
    <name evidence="8" type="ORF">AC579_7700</name>
</gene>
<comment type="function">
    <text evidence="1">Component of the ribosome, a large ribonucleoprotein complex responsible for the synthesis of proteins in the cell. The small ribosomal subunit (SSU) binds messenger RNAs (mRNAs) and translates the encoded message by selecting cognate aminoacyl-transfer RNA (tRNA) molecules. The large subunit (LSU) contains the ribosomal catalytic site termed the peptidyl transferase center (PTC), which catalyzes the formation of peptide bonds, thereby polymerizing the amino acids delivered by tRNAs into a polypeptide chain. The nascent polypeptides leave the ribosome through a tunnel in the LSU and interact with protein factors that function in enzymatic processing, targeting, and the membrane insertion of nascent chains at the exit of the ribosomal tunnel.</text>
</comment>
<comment type="caution">
    <text evidence="8">The sequence shown here is derived from an EMBL/GenBank/DDBJ whole genome shotgun (WGS) entry which is preliminary data.</text>
</comment>
<evidence type="ECO:0000256" key="5">
    <source>
        <dbReference type="SAM" id="MobiDB-lite"/>
    </source>
</evidence>
<dbReference type="FunFam" id="3.30.1440.10:FF:000002">
    <property type="entry name" value="60S ribosomal protein L11"/>
    <property type="match status" value="1"/>
</dbReference>
<dbReference type="InterPro" id="IPR031309">
    <property type="entry name" value="Ribosomal_uL5_C"/>
</dbReference>
<name>A0A139IU25_9PEZI</name>
<evidence type="ECO:0000256" key="1">
    <source>
        <dbReference type="ARBA" id="ARBA00004021"/>
    </source>
</evidence>
<organism evidence="8 9">
    <name type="scientific">Pseudocercospora musae</name>
    <dbReference type="NCBI Taxonomy" id="113226"/>
    <lineage>
        <taxon>Eukaryota</taxon>
        <taxon>Fungi</taxon>
        <taxon>Dikarya</taxon>
        <taxon>Ascomycota</taxon>
        <taxon>Pezizomycotina</taxon>
        <taxon>Dothideomycetes</taxon>
        <taxon>Dothideomycetidae</taxon>
        <taxon>Mycosphaerellales</taxon>
        <taxon>Mycosphaerellaceae</taxon>
        <taxon>Pseudocercospora</taxon>
    </lineage>
</organism>
<protein>
    <submittedName>
        <fullName evidence="8">Uncharacterized protein</fullName>
    </submittedName>
</protein>
<comment type="similarity">
    <text evidence="2">Belongs to the universal ribosomal protein uL5 family.</text>
</comment>
<dbReference type="InterPro" id="IPR002132">
    <property type="entry name" value="Ribosomal_uL5"/>
</dbReference>
<evidence type="ECO:0000256" key="3">
    <source>
        <dbReference type="ARBA" id="ARBA00022980"/>
    </source>
</evidence>
<dbReference type="NCBIfam" id="NF003258">
    <property type="entry name" value="PRK04219.1"/>
    <property type="match status" value="1"/>
</dbReference>
<dbReference type="Pfam" id="PF00281">
    <property type="entry name" value="Ribosomal_L5"/>
    <property type="match status" value="1"/>
</dbReference>
<dbReference type="Gene3D" id="3.30.1440.10">
    <property type="match status" value="1"/>
</dbReference>
<dbReference type="InterPro" id="IPR020929">
    <property type="entry name" value="Ribosomal_uL5_CS"/>
</dbReference>
<keyword evidence="9" id="KW-1185">Reference proteome</keyword>
<dbReference type="PROSITE" id="PS00358">
    <property type="entry name" value="RIBOSOMAL_L5"/>
    <property type="match status" value="1"/>
</dbReference>
<evidence type="ECO:0000313" key="8">
    <source>
        <dbReference type="EMBL" id="KXT18150.1"/>
    </source>
</evidence>
<feature type="domain" description="Large ribosomal subunit protein uL5 N-terminal" evidence="6">
    <location>
        <begin position="27"/>
        <end position="80"/>
    </location>
</feature>
<evidence type="ECO:0000256" key="4">
    <source>
        <dbReference type="ARBA" id="ARBA00023274"/>
    </source>
</evidence>
<dbReference type="GO" id="GO:0003735">
    <property type="term" value="F:structural constituent of ribosome"/>
    <property type="evidence" value="ECO:0007669"/>
    <property type="project" value="InterPro"/>
</dbReference>
<evidence type="ECO:0000256" key="2">
    <source>
        <dbReference type="ARBA" id="ARBA00008553"/>
    </source>
</evidence>
<feature type="region of interest" description="Disordered" evidence="5">
    <location>
        <begin position="1"/>
        <end position="27"/>
    </location>
</feature>
<evidence type="ECO:0000259" key="6">
    <source>
        <dbReference type="Pfam" id="PF00281"/>
    </source>
</evidence>
<dbReference type="SUPFAM" id="SSF55282">
    <property type="entry name" value="RL5-like"/>
    <property type="match status" value="1"/>
</dbReference>
<dbReference type="GO" id="GO:0005840">
    <property type="term" value="C:ribosome"/>
    <property type="evidence" value="ECO:0007669"/>
    <property type="project" value="UniProtKB-KW"/>
</dbReference>
<keyword evidence="3" id="KW-0689">Ribosomal protein</keyword>
<dbReference type="InterPro" id="IPR031310">
    <property type="entry name" value="Ribosomal_uL5_N"/>
</dbReference>
<dbReference type="InterPro" id="IPR022803">
    <property type="entry name" value="Ribosomal_uL5_dom_sf"/>
</dbReference>
<sequence length="635" mass="72918">MAKGENSTQQADGQNVRTQGGADKSANPMRELRIQKLVLNISVGESGDRLTRAAKVLEQLSGQTPVYSKARYTVRTFGIRRNEKIAVHVTVRGPKAEEILERGLKVKEYELRKRNFSETGNFGFGISEHIDLGIKYDPAIGIYGMDFYCCMTRPGERVAKRRRCKSRIGASHRIDQQETIKWYKNRFEGIVRHQKPIQLHCVPSFLSTPDVSKTGDLMWKAIVKHEDTNVKLIYHRQSPSWQLLIIAILTLAHTESCTTAIFTMAFRPANIRPLKSPRTRLLERCVRNNNIDLGTSPLQQMTVSEESTMARTQQAAQSAVTLSDELSELPLEIFTMILDCASPQRHILNAYEARSLAVSTSYMNRARHGADFSGKFIFHASDVKNGRPSVDLIRFQKSMGDTVRTLIYSGADFLSLRRALKILLRMFPNVEEVVLLNATRKQFVISEKIFYDRRYPPWIRSFVKSYPGYTYDEVLEHCLYEDRLPFPWIEPLLTKAKVRKFAIQWTEQAPKNEYDKLDMHDNSGVTDLIAVLVNMQLAEKSISDGDLQEPKEMSEYPGEKWIYRLGRVARLKLFSEEEDGEPPNLDEWHRILEHYCLEGKWYSNAEGNAEVHVPTKVHRAILNVLKESFDLRDEL</sequence>
<dbReference type="Pfam" id="PF00673">
    <property type="entry name" value="Ribosomal_L5_C"/>
    <property type="match status" value="1"/>
</dbReference>
<feature type="domain" description="Large ribosomal subunit protein uL5 C-terminal" evidence="7">
    <location>
        <begin position="84"/>
        <end position="160"/>
    </location>
</feature>
<dbReference type="PANTHER" id="PTHR11994">
    <property type="entry name" value="60S RIBOSOMAL PROTEIN L11-RELATED"/>
    <property type="match status" value="1"/>
</dbReference>
<reference evidence="8 9" key="1">
    <citation type="submission" date="2015-07" db="EMBL/GenBank/DDBJ databases">
        <title>Comparative genomics of the Sigatoka disease complex on banana suggests a link between parallel evolutionary changes in Pseudocercospora fijiensis and Pseudocercospora eumusae and increased virulence on the banana host.</title>
        <authorList>
            <person name="Chang T.-C."/>
            <person name="Salvucci A."/>
            <person name="Crous P.W."/>
            <person name="Stergiopoulos I."/>
        </authorList>
    </citation>
    <scope>NUCLEOTIDE SEQUENCE [LARGE SCALE GENOMIC DNA]</scope>
    <source>
        <strain evidence="8 9">CBS 116634</strain>
    </source>
</reference>
<dbReference type="Proteomes" id="UP000073492">
    <property type="component" value="Unassembled WGS sequence"/>
</dbReference>
<dbReference type="AlphaFoldDB" id="A0A139IU25"/>
<feature type="compositionally biased region" description="Polar residues" evidence="5">
    <location>
        <begin position="1"/>
        <end position="18"/>
    </location>
</feature>
<dbReference type="InterPro" id="IPR057266">
    <property type="entry name" value="Ribosomal_uL5_euk/arc-type"/>
</dbReference>